<dbReference type="Proteomes" id="UP001642484">
    <property type="component" value="Unassembled WGS sequence"/>
</dbReference>
<feature type="compositionally biased region" description="Low complexity" evidence="3">
    <location>
        <begin position="443"/>
        <end position="455"/>
    </location>
</feature>
<keyword evidence="5" id="KW-1185">Reference proteome</keyword>
<evidence type="ECO:0000256" key="3">
    <source>
        <dbReference type="SAM" id="MobiDB-lite"/>
    </source>
</evidence>
<feature type="region of interest" description="Disordered" evidence="3">
    <location>
        <begin position="431"/>
        <end position="498"/>
    </location>
</feature>
<keyword evidence="1 2" id="KW-0175">Coiled coil</keyword>
<dbReference type="EMBL" id="CAXAMN010014647">
    <property type="protein sequence ID" value="CAK9043910.1"/>
    <property type="molecule type" value="Genomic_DNA"/>
</dbReference>
<feature type="compositionally biased region" description="Polar residues" evidence="3">
    <location>
        <begin position="1053"/>
        <end position="1063"/>
    </location>
</feature>
<comment type="caution">
    <text evidence="4">The sequence shown here is derived from an EMBL/GenBank/DDBJ whole genome shotgun (WGS) entry which is preliminary data.</text>
</comment>
<feature type="coiled-coil region" evidence="2">
    <location>
        <begin position="505"/>
        <end position="578"/>
    </location>
</feature>
<feature type="region of interest" description="Disordered" evidence="3">
    <location>
        <begin position="30"/>
        <end position="136"/>
    </location>
</feature>
<feature type="region of interest" description="Disordered" evidence="3">
    <location>
        <begin position="172"/>
        <end position="194"/>
    </location>
</feature>
<evidence type="ECO:0000313" key="5">
    <source>
        <dbReference type="Proteomes" id="UP001642484"/>
    </source>
</evidence>
<feature type="region of interest" description="Disordered" evidence="3">
    <location>
        <begin position="261"/>
        <end position="281"/>
    </location>
</feature>
<feature type="compositionally biased region" description="Basic residues" evidence="3">
    <location>
        <begin position="364"/>
        <end position="381"/>
    </location>
</feature>
<proteinExistence type="predicted"/>
<feature type="compositionally biased region" description="Basic and acidic residues" evidence="3">
    <location>
        <begin position="324"/>
        <end position="345"/>
    </location>
</feature>
<evidence type="ECO:0000256" key="1">
    <source>
        <dbReference type="ARBA" id="ARBA00023054"/>
    </source>
</evidence>
<feature type="region of interest" description="Disordered" evidence="3">
    <location>
        <begin position="207"/>
        <end position="245"/>
    </location>
</feature>
<feature type="coiled-coil region" evidence="2">
    <location>
        <begin position="645"/>
        <end position="693"/>
    </location>
</feature>
<accession>A0ABP0M0U6</accession>
<gene>
    <name evidence="4" type="ORF">CCMP2556_LOCUS23180</name>
</gene>
<reference evidence="4 5" key="1">
    <citation type="submission" date="2024-02" db="EMBL/GenBank/DDBJ databases">
        <authorList>
            <person name="Chen Y."/>
            <person name="Shah S."/>
            <person name="Dougan E. K."/>
            <person name="Thang M."/>
            <person name="Chan C."/>
        </authorList>
    </citation>
    <scope>NUCLEOTIDE SEQUENCE [LARGE SCALE GENOMIC DNA]</scope>
</reference>
<evidence type="ECO:0000313" key="4">
    <source>
        <dbReference type="EMBL" id="CAK9043910.1"/>
    </source>
</evidence>
<name>A0ABP0M0U6_9DINO</name>
<organism evidence="4 5">
    <name type="scientific">Durusdinium trenchii</name>
    <dbReference type="NCBI Taxonomy" id="1381693"/>
    <lineage>
        <taxon>Eukaryota</taxon>
        <taxon>Sar</taxon>
        <taxon>Alveolata</taxon>
        <taxon>Dinophyceae</taxon>
        <taxon>Suessiales</taxon>
        <taxon>Symbiodiniaceae</taxon>
        <taxon>Durusdinium</taxon>
    </lineage>
</organism>
<dbReference type="PANTHER" id="PTHR14043:SF2">
    <property type="entry name" value="HOMEOBOX PROTEIN CUT"/>
    <property type="match status" value="1"/>
</dbReference>
<protein>
    <recommendedName>
        <fullName evidence="6">Centrosomal protein of 70 kDa</fullName>
    </recommendedName>
</protein>
<evidence type="ECO:0000256" key="2">
    <source>
        <dbReference type="SAM" id="Coils"/>
    </source>
</evidence>
<feature type="region of interest" description="Disordered" evidence="3">
    <location>
        <begin position="323"/>
        <end position="385"/>
    </location>
</feature>
<dbReference type="PANTHER" id="PTHR14043">
    <property type="entry name" value="CCAAT DISPLACEMENT PROTEIN-RELATED"/>
    <property type="match status" value="1"/>
</dbReference>
<feature type="region of interest" description="Disordered" evidence="3">
    <location>
        <begin position="1041"/>
        <end position="1063"/>
    </location>
</feature>
<feature type="compositionally biased region" description="Low complexity" evidence="3">
    <location>
        <begin position="89"/>
        <end position="108"/>
    </location>
</feature>
<evidence type="ECO:0008006" key="6">
    <source>
        <dbReference type="Google" id="ProtNLM"/>
    </source>
</evidence>
<feature type="compositionally biased region" description="Pro residues" evidence="3">
    <location>
        <begin position="67"/>
        <end position="88"/>
    </location>
</feature>
<feature type="compositionally biased region" description="Pro residues" evidence="3">
    <location>
        <begin position="109"/>
        <end position="132"/>
    </location>
</feature>
<sequence>MAAVGLSSTLNTPVTPAAAAAFDLLRPSPLARTAPAAPSPPGAPTPGGCAGARDDQILGKILSKGPAPGPPGLPGPPRPAPAPAPAAPAAPASPAAAAALATLGATPAVNPPPLRPPPAPSPAAAPSRPAPPGLDLDAKVVGNLIAASPKAHQDPSVSRDAGVLDSFLRKHAPGPEAFVRRKPAPLTNLDTPTAQDDAMLHRLLERGAGRPGADAPKGRSDGLVRFSLGQTSPKGGYPVDDKPGPLGNIGYPVAYRRSTSHSQLVAGRARSGAKRSGANRGKVRTNIIEERAKDDLQEENLQLRRAQVEMKTRLQKLQVQIRNAQEEPKDTKAFEQKASEVEELQRALSAPGRAKASTSPGARRGVRSRQPQRRFPGRLRGRMTAMPFGQGYGGELRPSSPVRAGVLPALHIQPELSPSRQSRLLAVWRWPGKRPGSPAGRLSPQAESRRSASPRAPERPLPPPSFDVKEPMPAHTLGSWMPPPFPSPKGSKALAGATEVEQHIANQNKMKEDELKQRNQDLRKQLDELLVQQVTADHYSEKQKSRYKEKTKAQEAKIKALESALERQRDKVRHAEGALQHDKQKLEIDVAVLATELHHARVPTSQDDGSELRLQLAQAHASAEEMKRQIRDITKFAFSSSTEQRMISEQRMKELEDLLGKKTEESEQLQRERQEIDAECAQVRVDVADLEQQSRRRPGDDREMVSWRRRCEAQLLGAEAGCGKPGPESRRTYQRTLHLSNELEFVHKQHARELSAFHIVVRRRIGACVRRIGAERPTIWDAAQRVSPDLDRPPPEPPGLSTGFPWNTAGHRVGKAWAFVISARVELGLFLAALLDWSSDSAHFLLFGNSTPSKSKRSKDPDLDLVERMEGHDHDDRPEPNPYAARDVELAFSDASRSNNARQAPFGGLRRGKDDDHFDGSELLVRCEEVPRVHRCPSGADALTAAHVVEAMQRFKKARGLRGEISAYLAKHRSSVQRLAVELVVGHDSDFVAAFLKSLPAGFALDSRSYEILMNMHFTMRNFEKVDELVAEAKAKKAAPVGRSSAMAPLGTMQGQSAPQCSR</sequence>